<protein>
    <submittedName>
        <fullName evidence="1">Uncharacterized protein</fullName>
    </submittedName>
</protein>
<dbReference type="EMBL" id="JASBWT010000021">
    <property type="protein sequence ID" value="KAJ9095707.1"/>
    <property type="molecule type" value="Genomic_DNA"/>
</dbReference>
<name>A0ACC2V8U5_9TREE</name>
<organism evidence="1 2">
    <name type="scientific">Naganishia friedmannii</name>
    <dbReference type="NCBI Taxonomy" id="89922"/>
    <lineage>
        <taxon>Eukaryota</taxon>
        <taxon>Fungi</taxon>
        <taxon>Dikarya</taxon>
        <taxon>Basidiomycota</taxon>
        <taxon>Agaricomycotina</taxon>
        <taxon>Tremellomycetes</taxon>
        <taxon>Filobasidiales</taxon>
        <taxon>Filobasidiaceae</taxon>
        <taxon>Naganishia</taxon>
    </lineage>
</organism>
<accession>A0ACC2V8U5</accession>
<dbReference type="Proteomes" id="UP001227268">
    <property type="component" value="Unassembled WGS sequence"/>
</dbReference>
<comment type="caution">
    <text evidence="1">The sequence shown here is derived from an EMBL/GenBank/DDBJ whole genome shotgun (WGS) entry which is preliminary data.</text>
</comment>
<gene>
    <name evidence="1" type="ORF">QFC21_005579</name>
</gene>
<evidence type="ECO:0000313" key="2">
    <source>
        <dbReference type="Proteomes" id="UP001227268"/>
    </source>
</evidence>
<evidence type="ECO:0000313" key="1">
    <source>
        <dbReference type="EMBL" id="KAJ9095707.1"/>
    </source>
</evidence>
<sequence>MSPQRNPPEHRSHDTANTSCPEVTHPPPPKSSSGVITVTVPLISMPDSTSNHSPFRETSPPPYLAKSTFASLSRLPSQLQNSTLDGKEYAADPVACPTLEAQQQPLFSYSALKAEGRILHPLTRTDGQVGRLCNAAQDPSGTSSNVLGIALAAETPCKTSPDTKHSLDGTVITRNEPVPDYQHVVQENLDKARGRLAHFSRLSARIKGTDFTPASLTIHILRIKLSGLDHKDPIFESVTELLQVNPDLHHLLLSMTQKELQDLLQIYNAAKGELGNWTAAAGFPAFLKVEDQRPYPIWKKQGDAEYFAGWTDPTIVAYTSPSISRERGARVYHDLITAAFAGRIAWCNLQRVLGDWDLYPKMQYSERLAWLEALIILCVIRPPHPSRRPPALNVVSAAISRSHPTICVSPALSRAHSVTENGTESKGNMEPGMPAAGVLRKGKAKVVRLAEMQSSRSATSSLMKNASPATASSATASSSATDVHGTLDTTQQILLDNALGLHISPLPLKHLISPQSNPQVLTNGKQGGSRVRGKKDESLSLLDDRSLVPSTVRDGSSSASASVSCPTRQDPESECKPGPSRQTQGKASGKTYSAPQLKLVKEVLANGGSVPAPKVALPVRSSADKPLRRKKSKVLLPREHQQKNGSAGQEVERASGPLSAIVVQDASLSGISTTQLMTPTWPSDEGNNALNAAQLKHSVGLRLSCSDPELGELEIIGAGFRDCFPHLQLCDHDPRYTYLWQHQLLDTISSDSTHIQDNTIVTSTTWDDLEIQISDNPISDSFLQNIRAKSSPILFEDGAGSSSVGSASATMTVFGSVHGTTRHPSSLQSESPPGTETFKIRPGGANTEISSSSPVSNGLNPYAFVYMPALHSLPVEEGAFDDAVESEPSMTPPPDWNQASLFFPPIASQAVSSPTALLSPPTDHVRHIGRQRKWRNGKGPRGMSIRAPPPATAGSTRGGTEKPIYVWQPSPSPWSGSWD</sequence>
<keyword evidence="2" id="KW-1185">Reference proteome</keyword>
<proteinExistence type="predicted"/>
<reference evidence="1" key="1">
    <citation type="submission" date="2023-04" db="EMBL/GenBank/DDBJ databases">
        <title>Draft Genome sequencing of Naganishia species isolated from polar environments using Oxford Nanopore Technology.</title>
        <authorList>
            <person name="Leo P."/>
            <person name="Venkateswaran K."/>
        </authorList>
    </citation>
    <scope>NUCLEOTIDE SEQUENCE</scope>
    <source>
        <strain evidence="1">MNA-CCFEE 5423</strain>
    </source>
</reference>